<evidence type="ECO:0000256" key="1">
    <source>
        <dbReference type="ARBA" id="ARBA00022448"/>
    </source>
</evidence>
<evidence type="ECO:0000256" key="2">
    <source>
        <dbReference type="ARBA" id="ARBA00022475"/>
    </source>
</evidence>
<dbReference type="FunFam" id="3.40.50.300:FF:000425">
    <property type="entry name" value="Probable ABC transporter, ATP-binding subunit"/>
    <property type="match status" value="1"/>
</dbReference>
<sequence>MYLHDLPIVQSAQAQTEAWLRCRDISKQFGTSQVLDHISLDIRKGEFLCLLGPSGCGKTTLLRIIAGLEQQDQGQILMGSRDISRLPPAERHYGIVFQSYALFPNLNVSDNIAFALRDSRQAKRRRVDELLDLIGLQGIQQRYPAQLSGGQQQRVALARALATSPSLLLLDEPLSALDAQVRDHLQTELRRLQEKLGVTTIMVTHDQDEAAALADTIAVMHQGRFVQSGTPEQIYHQPANRFVADFVGRCNWFPITQHQNGHWLLAGEKLELRTAPTPSKQALDVFCRPEHVQIQSEWQAHSQQANQWMAIVERVDFLAGRRRATLSLCKQRDIRFEVELHQRDAAYGQLITGQMVCAHLPPASLTVFNPESV</sequence>
<accession>A0A923KZL3</accession>
<dbReference type="Gene3D" id="3.40.50.300">
    <property type="entry name" value="P-loop containing nucleotide triphosphate hydrolases"/>
    <property type="match status" value="1"/>
</dbReference>
<keyword evidence="2" id="KW-0472">Membrane</keyword>
<evidence type="ECO:0000256" key="3">
    <source>
        <dbReference type="ARBA" id="ARBA00022741"/>
    </source>
</evidence>
<feature type="domain" description="ABC transporter" evidence="5">
    <location>
        <begin position="20"/>
        <end position="247"/>
    </location>
</feature>
<dbReference type="InterPro" id="IPR003439">
    <property type="entry name" value="ABC_transporter-like_ATP-bd"/>
</dbReference>
<evidence type="ECO:0000313" key="6">
    <source>
        <dbReference type="EMBL" id="MBC3936245.1"/>
    </source>
</evidence>
<dbReference type="SUPFAM" id="SSF50331">
    <property type="entry name" value="MOP-like"/>
    <property type="match status" value="1"/>
</dbReference>
<evidence type="ECO:0000259" key="5">
    <source>
        <dbReference type="PROSITE" id="PS50893"/>
    </source>
</evidence>
<dbReference type="EMBL" id="JACOGG010000013">
    <property type="protein sequence ID" value="MBC3936245.1"/>
    <property type="molecule type" value="Genomic_DNA"/>
</dbReference>
<dbReference type="PROSITE" id="PS50893">
    <property type="entry name" value="ABC_TRANSPORTER_2"/>
    <property type="match status" value="1"/>
</dbReference>
<evidence type="ECO:0000256" key="4">
    <source>
        <dbReference type="ARBA" id="ARBA00022840"/>
    </source>
</evidence>
<dbReference type="PANTHER" id="PTHR42781:SF4">
    <property type="entry name" value="SPERMIDINE_PUTRESCINE IMPORT ATP-BINDING PROTEIN POTA"/>
    <property type="match status" value="1"/>
</dbReference>
<dbReference type="GO" id="GO:0016887">
    <property type="term" value="F:ATP hydrolysis activity"/>
    <property type="evidence" value="ECO:0007669"/>
    <property type="project" value="InterPro"/>
</dbReference>
<dbReference type="InterPro" id="IPR003593">
    <property type="entry name" value="AAA+_ATPase"/>
</dbReference>
<proteinExistence type="predicted"/>
<keyword evidence="2" id="KW-1003">Cell membrane</keyword>
<dbReference type="PANTHER" id="PTHR42781">
    <property type="entry name" value="SPERMIDINE/PUTRESCINE IMPORT ATP-BINDING PROTEIN POTA"/>
    <property type="match status" value="1"/>
</dbReference>
<dbReference type="Proteomes" id="UP000612361">
    <property type="component" value="Unassembled WGS sequence"/>
</dbReference>
<keyword evidence="7" id="KW-1185">Reference proteome</keyword>
<dbReference type="InterPro" id="IPR027417">
    <property type="entry name" value="P-loop_NTPase"/>
</dbReference>
<keyword evidence="1" id="KW-0813">Transport</keyword>
<dbReference type="Pfam" id="PF00005">
    <property type="entry name" value="ABC_tran"/>
    <property type="match status" value="1"/>
</dbReference>
<keyword evidence="4 6" id="KW-0067">ATP-binding</keyword>
<comment type="caution">
    <text evidence="6">The sequence shown here is derived from an EMBL/GenBank/DDBJ whole genome shotgun (WGS) entry which is preliminary data.</text>
</comment>
<name>A0A923KZL3_9BURK</name>
<dbReference type="AlphaFoldDB" id="A0A923KZL3"/>
<keyword evidence="3" id="KW-0547">Nucleotide-binding</keyword>
<evidence type="ECO:0000313" key="7">
    <source>
        <dbReference type="Proteomes" id="UP000612361"/>
    </source>
</evidence>
<organism evidence="6 7">
    <name type="scientific">Undibacterium rugosum</name>
    <dbReference type="NCBI Taxonomy" id="2762291"/>
    <lineage>
        <taxon>Bacteria</taxon>
        <taxon>Pseudomonadati</taxon>
        <taxon>Pseudomonadota</taxon>
        <taxon>Betaproteobacteria</taxon>
        <taxon>Burkholderiales</taxon>
        <taxon>Oxalobacteraceae</taxon>
        <taxon>Undibacterium</taxon>
    </lineage>
</organism>
<dbReference type="GO" id="GO:0015697">
    <property type="term" value="P:quaternary ammonium group transport"/>
    <property type="evidence" value="ECO:0007669"/>
    <property type="project" value="UniProtKB-ARBA"/>
</dbReference>
<dbReference type="SUPFAM" id="SSF52540">
    <property type="entry name" value="P-loop containing nucleoside triphosphate hydrolases"/>
    <property type="match status" value="1"/>
</dbReference>
<dbReference type="InterPro" id="IPR017871">
    <property type="entry name" value="ABC_transporter-like_CS"/>
</dbReference>
<dbReference type="SMART" id="SM00382">
    <property type="entry name" value="AAA"/>
    <property type="match status" value="1"/>
</dbReference>
<dbReference type="PROSITE" id="PS00211">
    <property type="entry name" value="ABC_TRANSPORTER_1"/>
    <property type="match status" value="1"/>
</dbReference>
<protein>
    <submittedName>
        <fullName evidence="6">ATP-binding cassette domain-containing protein</fullName>
    </submittedName>
</protein>
<dbReference type="RefSeq" id="WP_186881807.1">
    <property type="nucleotide sequence ID" value="NZ_JACOGG010000013.1"/>
</dbReference>
<dbReference type="InterPro" id="IPR008995">
    <property type="entry name" value="Mo/tungstate-bd_C_term_dom"/>
</dbReference>
<dbReference type="Gene3D" id="2.40.50.100">
    <property type="match status" value="1"/>
</dbReference>
<dbReference type="InterPro" id="IPR050093">
    <property type="entry name" value="ABC_SmlMolc_Importer"/>
</dbReference>
<reference evidence="6" key="1">
    <citation type="submission" date="2020-08" db="EMBL/GenBank/DDBJ databases">
        <title>Novel species isolated from subtropical streams in China.</title>
        <authorList>
            <person name="Lu H."/>
        </authorList>
    </citation>
    <scope>NUCLEOTIDE SEQUENCE</scope>
    <source>
        <strain evidence="6">CY7W</strain>
    </source>
</reference>
<gene>
    <name evidence="6" type="ORF">H8K47_12795</name>
</gene>
<dbReference type="GO" id="GO:0005524">
    <property type="term" value="F:ATP binding"/>
    <property type="evidence" value="ECO:0007669"/>
    <property type="project" value="UniProtKB-KW"/>
</dbReference>